<reference evidence="2 3" key="1">
    <citation type="submission" date="2020-07" db="EMBL/GenBank/DDBJ databases">
        <title>Taxonomic proposal: Crassvirales, a new order of highly abundant and diverse bacterial viruses.</title>
        <authorList>
            <person name="Shkoporov A.N."/>
            <person name="Stockdale S.R."/>
            <person name="Guerin E."/>
            <person name="Ross R.P."/>
            <person name="Hill C."/>
        </authorList>
    </citation>
    <scope>NUCLEOTIDE SEQUENCE [LARGE SCALE GENOMIC DNA]</scope>
</reference>
<accession>A0A7M1RYW3</accession>
<proteinExistence type="predicted"/>
<feature type="domain" description="HFD-like" evidence="1">
    <location>
        <begin position="52"/>
        <end position="115"/>
    </location>
</feature>
<dbReference type="Proteomes" id="UP000594161">
    <property type="component" value="Segment"/>
</dbReference>
<dbReference type="EMBL" id="MT774391">
    <property type="protein sequence ID" value="QOR59623.1"/>
    <property type="molecule type" value="Genomic_DNA"/>
</dbReference>
<dbReference type="GeneID" id="65130230"/>
<evidence type="ECO:0000259" key="1">
    <source>
        <dbReference type="Pfam" id="PF25641"/>
    </source>
</evidence>
<organism evidence="2 3">
    <name type="scientific">uncultured phage cr126_1</name>
    <dbReference type="NCBI Taxonomy" id="2772075"/>
    <lineage>
        <taxon>Viruses</taxon>
        <taxon>Duplodnaviria</taxon>
        <taxon>Heunggongvirae</taxon>
        <taxon>Uroviricota</taxon>
        <taxon>Caudoviricetes</taxon>
        <taxon>Crassvirales</taxon>
        <taxon>Steigviridae</taxon>
        <taxon>Asinivirinae</taxon>
        <taxon>Kolpuevirus</taxon>
        <taxon>Kolpuevirus hominis</taxon>
    </lineage>
</organism>
<dbReference type="Pfam" id="PF25641">
    <property type="entry name" value="Head_fiber_dimeric"/>
    <property type="match status" value="1"/>
</dbReference>
<name>A0A7M1RYW3_9CAUD</name>
<dbReference type="RefSeq" id="YP_010111781.1">
    <property type="nucleotide sequence ID" value="NC_055884.1"/>
</dbReference>
<sequence>MRRLISYNVFEGDPNLIAEGQILVIRDASVEGKIIDIQQRVNSKLVSIITDKFTFAINPTPADATVVINGSTTKSIRAAKGHTVTWSVSKTGFVTQSGSEVISGDVLKNITLVESGS</sequence>
<dbReference type="InterPro" id="IPR057859">
    <property type="entry name" value="HFD"/>
</dbReference>
<evidence type="ECO:0000313" key="2">
    <source>
        <dbReference type="EMBL" id="QOR59623.1"/>
    </source>
</evidence>
<evidence type="ECO:0000313" key="3">
    <source>
        <dbReference type="Proteomes" id="UP000594161"/>
    </source>
</evidence>
<keyword evidence="3" id="KW-1185">Reference proteome</keyword>
<dbReference type="KEGG" id="vg:65130230"/>
<protein>
    <recommendedName>
        <fullName evidence="1">HFD-like domain-containing protein</fullName>
    </recommendedName>
</protein>